<name>T1C0S0_9ZZZZ</name>
<comment type="caution">
    <text evidence="2">The sequence shown here is derived from an EMBL/GenBank/DDBJ whole genome shotgun (WGS) entry which is preliminary data.</text>
</comment>
<dbReference type="PANTHER" id="PTHR41878">
    <property type="entry name" value="LEXA REPRESSOR-RELATED"/>
    <property type="match status" value="1"/>
</dbReference>
<proteinExistence type="predicted"/>
<dbReference type="Pfam" id="PF07929">
    <property type="entry name" value="PRiA4_ORF3"/>
    <property type="match status" value="1"/>
</dbReference>
<sequence length="71" mass="8265">MRDCKGRKRNCPPGDCCGTFGCYEVLKKAMDPEDPEHDETVEWLVEYNPEEFGPQYADAMIRNYKDAEKPF</sequence>
<organism evidence="2">
    <name type="scientific">mine drainage metagenome</name>
    <dbReference type="NCBI Taxonomy" id="410659"/>
    <lineage>
        <taxon>unclassified sequences</taxon>
        <taxon>metagenomes</taxon>
        <taxon>ecological metagenomes</taxon>
    </lineage>
</organism>
<dbReference type="InterPro" id="IPR012912">
    <property type="entry name" value="Plasmid_pRiA4b_Orf3-like"/>
</dbReference>
<evidence type="ECO:0000313" key="2">
    <source>
        <dbReference type="EMBL" id="EQD79066.1"/>
    </source>
</evidence>
<dbReference type="AlphaFoldDB" id="T1C0S0"/>
<dbReference type="Gene3D" id="3.10.290.30">
    <property type="entry name" value="MM3350-like"/>
    <property type="match status" value="1"/>
</dbReference>
<evidence type="ECO:0000259" key="1">
    <source>
        <dbReference type="Pfam" id="PF07929"/>
    </source>
</evidence>
<dbReference type="SUPFAM" id="SSF159941">
    <property type="entry name" value="MM3350-like"/>
    <property type="match status" value="1"/>
</dbReference>
<accession>T1C0S0</accession>
<protein>
    <submittedName>
        <fullName evidence="2">Plasmid pRiA4b ORF-3-like protein</fullName>
    </submittedName>
</protein>
<feature type="domain" description="Plasmid pRiA4b Orf3-like" evidence="1">
    <location>
        <begin position="4"/>
        <end position="53"/>
    </location>
</feature>
<dbReference type="PANTHER" id="PTHR41878:SF1">
    <property type="entry name" value="TNPR PROTEIN"/>
    <property type="match status" value="1"/>
</dbReference>
<reference evidence="2" key="2">
    <citation type="journal article" date="2014" name="ISME J.">
        <title>Microbial stratification in low pH oxic and suboxic macroscopic growths along an acid mine drainage.</title>
        <authorList>
            <person name="Mendez-Garcia C."/>
            <person name="Mesa V."/>
            <person name="Sprenger R.R."/>
            <person name="Richter M."/>
            <person name="Diez M.S."/>
            <person name="Solano J."/>
            <person name="Bargiela R."/>
            <person name="Golyshina O.V."/>
            <person name="Manteca A."/>
            <person name="Ramos J.L."/>
            <person name="Gallego J.R."/>
            <person name="Llorente I."/>
            <person name="Martins Dos Santos V.A."/>
            <person name="Jensen O.N."/>
            <person name="Pelaez A.I."/>
            <person name="Sanchez J."/>
            <person name="Ferrer M."/>
        </authorList>
    </citation>
    <scope>NUCLEOTIDE SEQUENCE</scope>
</reference>
<dbReference type="InterPro" id="IPR024047">
    <property type="entry name" value="MM3350-like_sf"/>
</dbReference>
<gene>
    <name evidence="2" type="ORF">B1B_00394</name>
</gene>
<reference evidence="2" key="1">
    <citation type="submission" date="2013-08" db="EMBL/GenBank/DDBJ databases">
        <authorList>
            <person name="Mendez C."/>
            <person name="Richter M."/>
            <person name="Ferrer M."/>
            <person name="Sanchez J."/>
        </authorList>
    </citation>
    <scope>NUCLEOTIDE SEQUENCE</scope>
</reference>
<dbReference type="EMBL" id="AUZY01000300">
    <property type="protein sequence ID" value="EQD79066.1"/>
    <property type="molecule type" value="Genomic_DNA"/>
</dbReference>